<dbReference type="Proteomes" id="UP000186851">
    <property type="component" value="Chromosome"/>
</dbReference>
<name>A0AAF0IB76_ODILC</name>
<sequence>MSSDEAILNEALRLVSEAEKEGIILRIIGAAAVRLKCVDFRDLHKSFRQLTDVDFMSYWKYERKVDEFLEKQGYAPLRAAVTPGLFVGRRVYNDKTGQNRAHVDVFFDELDMCHKIDFRGRLEIDKPTISLTDLVLEKMQIVEINEKDIKDLCILFAQFPLSEKDDPHSINKKYIAKLLAKDWGFWYTFTTNLDKVRKFIEKYTEQGIFTNEHKNTVLQRTQELRDAIDKEGKTFGWKMRAKVGTKKLWYNPVGEVERAPHLEEFKPKDFQ</sequence>
<dbReference type="AlphaFoldDB" id="A0AAF0IB76"/>
<evidence type="ECO:0000313" key="1">
    <source>
        <dbReference type="EMBL" id="WEU39672.1"/>
    </source>
</evidence>
<reference evidence="1" key="1">
    <citation type="journal article" date="2017" name="Nature">
        <title>Asgard archaea illuminate the origin of eukaryotic cellular complexity.</title>
        <authorList>
            <person name="Zaremba-Niedzwiedzka K."/>
            <person name="Caceres E.F."/>
            <person name="Saw J.H."/>
            <person name="Backstrom D."/>
            <person name="Juzokaite L."/>
            <person name="Vancaester E."/>
            <person name="Seitz K.W."/>
            <person name="Anantharaman K."/>
            <person name="Starnawski P."/>
            <person name="Kjeldsen K.U."/>
            <person name="Scott M.B."/>
            <person name="Nunoura T."/>
            <person name="Banfield J.F."/>
            <person name="Schramm A."/>
            <person name="Baker B.J."/>
            <person name="Spang A."/>
            <person name="Ettema T.J.G."/>
        </authorList>
    </citation>
    <scope>NUCLEOTIDE SEQUENCE</scope>
    <source>
        <strain evidence="1">LCB_4</strain>
    </source>
</reference>
<evidence type="ECO:0008006" key="3">
    <source>
        <dbReference type="Google" id="ProtNLM"/>
    </source>
</evidence>
<dbReference type="KEGG" id="oyw:OdinLCB4_004080"/>
<evidence type="ECO:0000313" key="2">
    <source>
        <dbReference type="Proteomes" id="UP000186851"/>
    </source>
</evidence>
<protein>
    <recommendedName>
        <fullName evidence="3">Nucleotidyltransferase family protein</fullName>
    </recommendedName>
</protein>
<proteinExistence type="predicted"/>
<gene>
    <name evidence="1" type="ORF">OdinLCB4_004080</name>
</gene>
<reference evidence="1" key="2">
    <citation type="journal article" date="2022" name="Nat. Microbiol.">
        <title>A closed Candidatus Odinarchaeum chromosome exposes Asgard archaeal viruses.</title>
        <authorList>
            <person name="Tamarit D."/>
            <person name="Caceres E.F."/>
            <person name="Krupovic M."/>
            <person name="Nijland R."/>
            <person name="Eme L."/>
            <person name="Robinson N.P."/>
            <person name="Ettema T.J.G."/>
        </authorList>
    </citation>
    <scope>NUCLEOTIDE SEQUENCE</scope>
    <source>
        <strain evidence="1">LCB_4</strain>
    </source>
</reference>
<accession>A0AAF0IB76</accession>
<organism evidence="1 2">
    <name type="scientific">Odinarchaeota yellowstonii (strain LCB_4)</name>
    <dbReference type="NCBI Taxonomy" id="1841599"/>
    <lineage>
        <taxon>Archaea</taxon>
        <taxon>Promethearchaeati</taxon>
        <taxon>Candidatus Odinarchaeota</taxon>
        <taxon>Candidatus Odinarchaeia</taxon>
        <taxon>Candidatus Odinarchaeales</taxon>
        <taxon>Candidatus Odinarchaeaceae</taxon>
        <taxon>Candidatus Odinarchaeum</taxon>
    </lineage>
</organism>
<dbReference type="EMBL" id="CP091871">
    <property type="protein sequence ID" value="WEU39672.1"/>
    <property type="molecule type" value="Genomic_DNA"/>
</dbReference>